<name>A0A8W8IK07_MAGGI</name>
<feature type="domain" description="Fibronectin type-III" evidence="2">
    <location>
        <begin position="235"/>
        <end position="336"/>
    </location>
</feature>
<dbReference type="Gene3D" id="2.60.40.10">
    <property type="entry name" value="Immunoglobulins"/>
    <property type="match status" value="2"/>
</dbReference>
<sequence>MKLYIGSFPLSVILSWMSITSSLPSKTKISPFSESDFPVAVNSTLDLSCSLVEKNASVSNIQLKKCLPHDVPETCETLTPVRQTNTTKYYKQTFTTVKKMLISYFCEFKNDSSSSSHLVVIVGYEPTLPDTIDCVSLDQSDLKCTWNIPDTTRLNTVKSTWTITYTDGSRGALAYRECPERTEDDYTIECHIPAQNNDLRDMFESASDYTMNLTLTSSIGEVSRIYHIPVAQNVKLTPPIMTIEPQSKVIDVSLELPEDFERNRNYESVVEYLLTYRPTWGNETKQVTFPSDRAIISTVLENCVPYTTYIVTMKAKPKKSLLWSEEVEKVVKTKPDVPYHRPDTSQGLYTVNNITSKTKGFTLFYKPLARRFWNAENCVINVRVSDPQNGVVWTGNFSLTNVYLEIPFEITLPRYNATLRYINNEGSADIPSSLGITNKGMTSKLLEL</sequence>
<accession>A0A8W8IK07</accession>
<organism evidence="3 4">
    <name type="scientific">Magallana gigas</name>
    <name type="common">Pacific oyster</name>
    <name type="synonym">Crassostrea gigas</name>
    <dbReference type="NCBI Taxonomy" id="29159"/>
    <lineage>
        <taxon>Eukaryota</taxon>
        <taxon>Metazoa</taxon>
        <taxon>Spiralia</taxon>
        <taxon>Lophotrochozoa</taxon>
        <taxon>Mollusca</taxon>
        <taxon>Bivalvia</taxon>
        <taxon>Autobranchia</taxon>
        <taxon>Pteriomorphia</taxon>
        <taxon>Ostreida</taxon>
        <taxon>Ostreoidea</taxon>
        <taxon>Ostreidae</taxon>
        <taxon>Magallana</taxon>
    </lineage>
</organism>
<reference evidence="3" key="1">
    <citation type="submission" date="2022-08" db="UniProtKB">
        <authorList>
            <consortium name="EnsemblMetazoa"/>
        </authorList>
    </citation>
    <scope>IDENTIFICATION</scope>
    <source>
        <strain evidence="3">05x7-T-G4-1.051#20</strain>
    </source>
</reference>
<protein>
    <recommendedName>
        <fullName evidence="2">Fibronectin type-III domain-containing protein</fullName>
    </recommendedName>
</protein>
<dbReference type="SUPFAM" id="SSF49265">
    <property type="entry name" value="Fibronectin type III"/>
    <property type="match status" value="2"/>
</dbReference>
<keyword evidence="1" id="KW-0732">Signal</keyword>
<feature type="chain" id="PRO_5036496118" description="Fibronectin type-III domain-containing protein" evidence="1">
    <location>
        <begin position="23"/>
        <end position="448"/>
    </location>
</feature>
<feature type="signal peptide" evidence="1">
    <location>
        <begin position="1"/>
        <end position="22"/>
    </location>
</feature>
<dbReference type="InterPro" id="IPR003961">
    <property type="entry name" value="FN3_dom"/>
</dbReference>
<evidence type="ECO:0000256" key="1">
    <source>
        <dbReference type="SAM" id="SignalP"/>
    </source>
</evidence>
<dbReference type="InterPro" id="IPR013783">
    <property type="entry name" value="Ig-like_fold"/>
</dbReference>
<dbReference type="PROSITE" id="PS50853">
    <property type="entry name" value="FN3"/>
    <property type="match status" value="1"/>
</dbReference>
<dbReference type="Proteomes" id="UP000005408">
    <property type="component" value="Unassembled WGS sequence"/>
</dbReference>
<proteinExistence type="predicted"/>
<keyword evidence="4" id="KW-1185">Reference proteome</keyword>
<evidence type="ECO:0000259" key="2">
    <source>
        <dbReference type="PROSITE" id="PS50853"/>
    </source>
</evidence>
<dbReference type="EnsemblMetazoa" id="G1446.1">
    <property type="protein sequence ID" value="G1446.1:cds"/>
    <property type="gene ID" value="G1446"/>
</dbReference>
<dbReference type="InterPro" id="IPR036116">
    <property type="entry name" value="FN3_sf"/>
</dbReference>
<dbReference type="AlphaFoldDB" id="A0A8W8IK07"/>
<evidence type="ECO:0000313" key="4">
    <source>
        <dbReference type="Proteomes" id="UP000005408"/>
    </source>
</evidence>
<evidence type="ECO:0000313" key="3">
    <source>
        <dbReference type="EnsemblMetazoa" id="G1446.1:cds"/>
    </source>
</evidence>